<protein>
    <submittedName>
        <fullName evidence="2">Uncharacterized protein</fullName>
    </submittedName>
</protein>
<reference evidence="2" key="1">
    <citation type="journal article" date="2022" name="bioRxiv">
        <title>Sequencing and chromosome-scale assembly of the giantPleurodeles waltlgenome.</title>
        <authorList>
            <person name="Brown T."/>
            <person name="Elewa A."/>
            <person name="Iarovenko S."/>
            <person name="Subramanian E."/>
            <person name="Araus A.J."/>
            <person name="Petzold A."/>
            <person name="Susuki M."/>
            <person name="Suzuki K.-i.T."/>
            <person name="Hayashi T."/>
            <person name="Toyoda A."/>
            <person name="Oliveira C."/>
            <person name="Osipova E."/>
            <person name="Leigh N.D."/>
            <person name="Simon A."/>
            <person name="Yun M.H."/>
        </authorList>
    </citation>
    <scope>NUCLEOTIDE SEQUENCE</scope>
    <source>
        <strain evidence="2">20211129_DDA</strain>
        <tissue evidence="2">Liver</tissue>
    </source>
</reference>
<evidence type="ECO:0000313" key="3">
    <source>
        <dbReference type="Proteomes" id="UP001066276"/>
    </source>
</evidence>
<feature type="region of interest" description="Disordered" evidence="1">
    <location>
        <begin position="104"/>
        <end position="138"/>
    </location>
</feature>
<gene>
    <name evidence="2" type="ORF">NDU88_002138</name>
</gene>
<dbReference type="Proteomes" id="UP001066276">
    <property type="component" value="Chromosome 8"/>
</dbReference>
<feature type="compositionally biased region" description="Polar residues" evidence="1">
    <location>
        <begin position="23"/>
        <end position="32"/>
    </location>
</feature>
<evidence type="ECO:0000313" key="2">
    <source>
        <dbReference type="EMBL" id="KAJ1113898.1"/>
    </source>
</evidence>
<sequence>MWSDSKGRSPVRDPNPGHLPCKLTNNQTQTTDPELPECLRLLGDSTYYAQIDHDPTARLQIEIRGMIEEACGNSWISQKEAEFLDTVNPCTPYFYCLVKIHKGRTPPPEHGRREQGINRPVRHQDNQDRGIQGGGCRNGSRMWTAGHAGCEQGINRLDVITARTEVCTDVGTETGAGCGQQAMDLQKRVERMRQDAKQQVSGN</sequence>
<feature type="compositionally biased region" description="Basic and acidic residues" evidence="1">
    <location>
        <begin position="1"/>
        <end position="11"/>
    </location>
</feature>
<dbReference type="EMBL" id="JANPWB010000012">
    <property type="protein sequence ID" value="KAJ1113898.1"/>
    <property type="molecule type" value="Genomic_DNA"/>
</dbReference>
<keyword evidence="3" id="KW-1185">Reference proteome</keyword>
<accession>A0AAV7NHQ8</accession>
<comment type="caution">
    <text evidence="2">The sequence shown here is derived from an EMBL/GenBank/DDBJ whole genome shotgun (WGS) entry which is preliminary data.</text>
</comment>
<dbReference type="AlphaFoldDB" id="A0AAV7NHQ8"/>
<evidence type="ECO:0000256" key="1">
    <source>
        <dbReference type="SAM" id="MobiDB-lite"/>
    </source>
</evidence>
<feature type="compositionally biased region" description="Basic and acidic residues" evidence="1">
    <location>
        <begin position="107"/>
        <end position="128"/>
    </location>
</feature>
<feature type="region of interest" description="Disordered" evidence="1">
    <location>
        <begin position="1"/>
        <end position="32"/>
    </location>
</feature>
<name>A0AAV7NHQ8_PLEWA</name>
<organism evidence="2 3">
    <name type="scientific">Pleurodeles waltl</name>
    <name type="common">Iberian ribbed newt</name>
    <dbReference type="NCBI Taxonomy" id="8319"/>
    <lineage>
        <taxon>Eukaryota</taxon>
        <taxon>Metazoa</taxon>
        <taxon>Chordata</taxon>
        <taxon>Craniata</taxon>
        <taxon>Vertebrata</taxon>
        <taxon>Euteleostomi</taxon>
        <taxon>Amphibia</taxon>
        <taxon>Batrachia</taxon>
        <taxon>Caudata</taxon>
        <taxon>Salamandroidea</taxon>
        <taxon>Salamandridae</taxon>
        <taxon>Pleurodelinae</taxon>
        <taxon>Pleurodeles</taxon>
    </lineage>
</organism>
<proteinExistence type="predicted"/>